<dbReference type="InterPro" id="IPR050616">
    <property type="entry name" value="CPA3_Na-H_Antiporter_A"/>
</dbReference>
<evidence type="ECO:0000259" key="8">
    <source>
        <dbReference type="Pfam" id="PF00662"/>
    </source>
</evidence>
<evidence type="ECO:0000313" key="10">
    <source>
        <dbReference type="Proteomes" id="UP001324287"/>
    </source>
</evidence>
<dbReference type="Pfam" id="PF00662">
    <property type="entry name" value="Proton_antipo_N"/>
    <property type="match status" value="1"/>
</dbReference>
<dbReference type="Proteomes" id="UP001324287">
    <property type="component" value="Chromosome"/>
</dbReference>
<dbReference type="InterPro" id="IPR001750">
    <property type="entry name" value="ND/Mrp_TM"/>
</dbReference>
<evidence type="ECO:0000256" key="4">
    <source>
        <dbReference type="ARBA" id="ARBA00023136"/>
    </source>
</evidence>
<keyword evidence="2 5" id="KW-0812">Transmembrane</keyword>
<evidence type="ECO:0000256" key="5">
    <source>
        <dbReference type="RuleBase" id="RU000320"/>
    </source>
</evidence>
<reference evidence="9 10" key="1">
    <citation type="submission" date="2023-12" db="EMBL/GenBank/DDBJ databases">
        <title>Blastococcus brunescens sp. nov., an actonobacterium isolated from sandstone collected in sahara desert.</title>
        <authorList>
            <person name="Gtari M."/>
            <person name="Ghodhbane F."/>
        </authorList>
    </citation>
    <scope>NUCLEOTIDE SEQUENCE [LARGE SCALE GENOMIC DNA]</scope>
    <source>
        <strain evidence="9 10">BMG 8361</strain>
    </source>
</reference>
<feature type="domain" description="NADH-Ubiquinone oxidoreductase (complex I) chain 5 N-terminal" evidence="8">
    <location>
        <begin position="63"/>
        <end position="108"/>
    </location>
</feature>
<dbReference type="RefSeq" id="WP_324275768.1">
    <property type="nucleotide sequence ID" value="NZ_CP141261.1"/>
</dbReference>
<evidence type="ECO:0000259" key="7">
    <source>
        <dbReference type="Pfam" id="PF00361"/>
    </source>
</evidence>
<feature type="transmembrane region" description="Helical" evidence="6">
    <location>
        <begin position="106"/>
        <end position="125"/>
    </location>
</feature>
<organism evidence="9 10">
    <name type="scientific">Blastococcus brunescens</name>
    <dbReference type="NCBI Taxonomy" id="1564165"/>
    <lineage>
        <taxon>Bacteria</taxon>
        <taxon>Bacillati</taxon>
        <taxon>Actinomycetota</taxon>
        <taxon>Actinomycetes</taxon>
        <taxon>Geodermatophilales</taxon>
        <taxon>Geodermatophilaceae</taxon>
        <taxon>Blastococcus</taxon>
    </lineage>
</organism>
<comment type="subcellular location">
    <subcellularLocation>
        <location evidence="1">Endomembrane system</location>
        <topology evidence="1">Multi-pass membrane protein</topology>
    </subcellularLocation>
    <subcellularLocation>
        <location evidence="5">Membrane</location>
        <topology evidence="5">Multi-pass membrane protein</topology>
    </subcellularLocation>
</comment>
<keyword evidence="4 6" id="KW-0472">Membrane</keyword>
<sequence length="202" mass="21203">MLAVLLLHLVAAVVAPVLVRGWGRNAFLALAVVPATGFAWVLTRLRTVAEGGEVTESVPWVPALDLDVALRLDALSLTFALLVTGVGALVLLYCARYFEPDDEGSARFAGNLTAFAGSMLGLVLADDLLMLYVFWELTTVFSYLLIGGAGTKLAARRAASQALILTTAGGLAMLIGLIMLGRPAAATCCRRSSPTPAAARSW</sequence>
<evidence type="ECO:0000256" key="3">
    <source>
        <dbReference type="ARBA" id="ARBA00022989"/>
    </source>
</evidence>
<protein>
    <submittedName>
        <fullName evidence="9">Proton-conducting transporter membrane subunit</fullName>
    </submittedName>
</protein>
<dbReference type="Pfam" id="PF00361">
    <property type="entry name" value="Proton_antipo_M"/>
    <property type="match status" value="1"/>
</dbReference>
<keyword evidence="10" id="KW-1185">Reference proteome</keyword>
<proteinExistence type="predicted"/>
<dbReference type="PANTHER" id="PTHR43373">
    <property type="entry name" value="NA(+)/H(+) ANTIPORTER SUBUNIT"/>
    <property type="match status" value="1"/>
</dbReference>
<evidence type="ECO:0000313" key="9">
    <source>
        <dbReference type="EMBL" id="WRL64441.1"/>
    </source>
</evidence>
<feature type="transmembrane region" description="Helical" evidence="6">
    <location>
        <begin position="162"/>
        <end position="181"/>
    </location>
</feature>
<feature type="transmembrane region" description="Helical" evidence="6">
    <location>
        <begin position="131"/>
        <end position="150"/>
    </location>
</feature>
<name>A0ABZ1B3Y1_9ACTN</name>
<feature type="domain" description="NADH:quinone oxidoreductase/Mrp antiporter transmembrane" evidence="7">
    <location>
        <begin position="125"/>
        <end position="180"/>
    </location>
</feature>
<evidence type="ECO:0000256" key="1">
    <source>
        <dbReference type="ARBA" id="ARBA00004127"/>
    </source>
</evidence>
<accession>A0ABZ1B3Y1</accession>
<keyword evidence="3 6" id="KW-1133">Transmembrane helix</keyword>
<feature type="transmembrane region" description="Helical" evidence="6">
    <location>
        <begin position="74"/>
        <end position="94"/>
    </location>
</feature>
<gene>
    <name evidence="9" type="ORF">U6N30_00885</name>
</gene>
<evidence type="ECO:0000256" key="2">
    <source>
        <dbReference type="ARBA" id="ARBA00022692"/>
    </source>
</evidence>
<dbReference type="PRINTS" id="PR01434">
    <property type="entry name" value="NADHDHGNASE5"/>
</dbReference>
<evidence type="ECO:0000256" key="6">
    <source>
        <dbReference type="SAM" id="Phobius"/>
    </source>
</evidence>
<dbReference type="PANTHER" id="PTHR43373:SF1">
    <property type="entry name" value="NA(+)_H(+) ANTIPORTER SUBUNIT A"/>
    <property type="match status" value="1"/>
</dbReference>
<dbReference type="EMBL" id="CP141261">
    <property type="protein sequence ID" value="WRL64441.1"/>
    <property type="molecule type" value="Genomic_DNA"/>
</dbReference>
<dbReference type="InterPro" id="IPR001516">
    <property type="entry name" value="Proton_antipo_N"/>
</dbReference>